<protein>
    <submittedName>
        <fullName evidence="9">Unannotated protein</fullName>
    </submittedName>
</protein>
<dbReference type="EMBL" id="CAEZUQ010000084">
    <property type="protein sequence ID" value="CAB4610561.1"/>
    <property type="molecule type" value="Genomic_DNA"/>
</dbReference>
<feature type="transmembrane region" description="Helical" evidence="7">
    <location>
        <begin position="143"/>
        <end position="161"/>
    </location>
</feature>
<evidence type="ECO:0000313" key="10">
    <source>
        <dbReference type="EMBL" id="CAB4610561.1"/>
    </source>
</evidence>
<evidence type="ECO:0000256" key="7">
    <source>
        <dbReference type="SAM" id="Phobius"/>
    </source>
</evidence>
<dbReference type="AlphaFoldDB" id="A0A6J6B2H3"/>
<keyword evidence="6 7" id="KW-0472">Membrane</keyword>
<dbReference type="InterPro" id="IPR035952">
    <property type="entry name" value="Rhomboid-like_sf"/>
</dbReference>
<evidence type="ECO:0000313" key="9">
    <source>
        <dbReference type="EMBL" id="CAB4532857.1"/>
    </source>
</evidence>
<evidence type="ECO:0000256" key="6">
    <source>
        <dbReference type="ARBA" id="ARBA00023136"/>
    </source>
</evidence>
<accession>A0A6J6B2H3</accession>
<gene>
    <name evidence="9" type="ORF">UFOPK1425_00128</name>
    <name evidence="10" type="ORF">UFOPK1842_00748</name>
</gene>
<feature type="transmembrane region" description="Helical" evidence="7">
    <location>
        <begin position="117"/>
        <end position="136"/>
    </location>
</feature>
<dbReference type="PANTHER" id="PTHR43731:SF14">
    <property type="entry name" value="PRESENILIN-ASSOCIATED RHOMBOID-LIKE PROTEIN, MITOCHONDRIAL"/>
    <property type="match status" value="1"/>
</dbReference>
<dbReference type="GO" id="GO:0016020">
    <property type="term" value="C:membrane"/>
    <property type="evidence" value="ECO:0007669"/>
    <property type="project" value="UniProtKB-SubCell"/>
</dbReference>
<dbReference type="Gene3D" id="1.20.1540.10">
    <property type="entry name" value="Rhomboid-like"/>
    <property type="match status" value="1"/>
</dbReference>
<feature type="transmembrane region" description="Helical" evidence="7">
    <location>
        <begin position="93"/>
        <end position="111"/>
    </location>
</feature>
<dbReference type="InterPro" id="IPR050925">
    <property type="entry name" value="Rhomboid_protease_S54"/>
</dbReference>
<evidence type="ECO:0000256" key="5">
    <source>
        <dbReference type="ARBA" id="ARBA00022989"/>
    </source>
</evidence>
<keyword evidence="3 7" id="KW-0812">Transmembrane</keyword>
<feature type="transmembrane region" description="Helical" evidence="7">
    <location>
        <begin position="7"/>
        <end position="26"/>
    </location>
</feature>
<organism evidence="9">
    <name type="scientific">freshwater metagenome</name>
    <dbReference type="NCBI Taxonomy" id="449393"/>
    <lineage>
        <taxon>unclassified sequences</taxon>
        <taxon>metagenomes</taxon>
        <taxon>ecological metagenomes</taxon>
    </lineage>
</organism>
<evidence type="ECO:0000256" key="3">
    <source>
        <dbReference type="ARBA" id="ARBA00022692"/>
    </source>
</evidence>
<dbReference type="Pfam" id="PF01694">
    <property type="entry name" value="Rhomboid"/>
    <property type="match status" value="1"/>
</dbReference>
<dbReference type="GO" id="GO:0004252">
    <property type="term" value="F:serine-type endopeptidase activity"/>
    <property type="evidence" value="ECO:0007669"/>
    <property type="project" value="InterPro"/>
</dbReference>
<sequence>MKEKQSLTTSLIVVISGTFLITQFVFPNLRNELALFYGGNYANGYFPGVSTGQWYRLFTVALTHAGWMHLIFNMLALFSIGTPIENYLGKARFSLIFFGTLLAASGASLYFGAHNTYAVGASGAIYGLFGALFVIGKKSGANYQNIAGVIIVNLLITFVVPGIDWRAHLGGLVAGVVITYPLTFRRRT</sequence>
<dbReference type="SUPFAM" id="SSF144091">
    <property type="entry name" value="Rhomboid-like"/>
    <property type="match status" value="1"/>
</dbReference>
<name>A0A6J6B2H3_9ZZZZ</name>
<reference evidence="9" key="1">
    <citation type="submission" date="2020-05" db="EMBL/GenBank/DDBJ databases">
        <authorList>
            <person name="Chiriac C."/>
            <person name="Salcher M."/>
            <person name="Ghai R."/>
            <person name="Kavagutti S V."/>
        </authorList>
    </citation>
    <scope>NUCLEOTIDE SEQUENCE</scope>
</reference>
<feature type="transmembrane region" description="Helical" evidence="7">
    <location>
        <begin position="54"/>
        <end position="81"/>
    </location>
</feature>
<comment type="similarity">
    <text evidence="2">Belongs to the peptidase S54 family.</text>
</comment>
<evidence type="ECO:0000256" key="1">
    <source>
        <dbReference type="ARBA" id="ARBA00004141"/>
    </source>
</evidence>
<evidence type="ECO:0000259" key="8">
    <source>
        <dbReference type="Pfam" id="PF01694"/>
    </source>
</evidence>
<feature type="transmembrane region" description="Helical" evidence="7">
    <location>
        <begin position="167"/>
        <end position="184"/>
    </location>
</feature>
<dbReference type="InterPro" id="IPR022764">
    <property type="entry name" value="Peptidase_S54_rhomboid_dom"/>
</dbReference>
<feature type="domain" description="Peptidase S54 rhomboid" evidence="8">
    <location>
        <begin position="52"/>
        <end position="182"/>
    </location>
</feature>
<dbReference type="PANTHER" id="PTHR43731">
    <property type="entry name" value="RHOMBOID PROTEASE"/>
    <property type="match status" value="1"/>
</dbReference>
<evidence type="ECO:0000256" key="2">
    <source>
        <dbReference type="ARBA" id="ARBA00009045"/>
    </source>
</evidence>
<keyword evidence="4" id="KW-0378">Hydrolase</keyword>
<keyword evidence="5 7" id="KW-1133">Transmembrane helix</keyword>
<proteinExistence type="inferred from homology"/>
<evidence type="ECO:0000256" key="4">
    <source>
        <dbReference type="ARBA" id="ARBA00022801"/>
    </source>
</evidence>
<comment type="subcellular location">
    <subcellularLocation>
        <location evidence="1">Membrane</location>
        <topology evidence="1">Multi-pass membrane protein</topology>
    </subcellularLocation>
</comment>
<dbReference type="EMBL" id="CAEZSJ010000012">
    <property type="protein sequence ID" value="CAB4532857.1"/>
    <property type="molecule type" value="Genomic_DNA"/>
</dbReference>